<dbReference type="PANTHER" id="PTHR11228">
    <property type="entry name" value="RADICAL SAM DOMAIN PROTEIN"/>
    <property type="match status" value="1"/>
</dbReference>
<dbReference type="Pfam" id="PF04055">
    <property type="entry name" value="Radical_SAM"/>
    <property type="match status" value="1"/>
</dbReference>
<evidence type="ECO:0000259" key="6">
    <source>
        <dbReference type="PROSITE" id="PS51918"/>
    </source>
</evidence>
<accession>A0A1M5VKK6</accession>
<dbReference type="InterPro" id="IPR058240">
    <property type="entry name" value="rSAM_sf"/>
</dbReference>
<evidence type="ECO:0000313" key="8">
    <source>
        <dbReference type="Proteomes" id="UP000184047"/>
    </source>
</evidence>
<dbReference type="GO" id="GO:0046872">
    <property type="term" value="F:metal ion binding"/>
    <property type="evidence" value="ECO:0007669"/>
    <property type="project" value="UniProtKB-KW"/>
</dbReference>
<keyword evidence="3" id="KW-0479">Metal-binding</keyword>
<sequence>MVNNLRYLKYLPALINKQRISEVTFFITDICNMKCKHCFVLDALNKKLPVLSPNEIREMGKFVNPIQRVHVGGGEPFTRRDLHEVIAAISETWNPGVICIPTNGWFTDRILEFINYYGQHCKSNIRLHFSINSPNPEDMDRFTALKGSFRKWKDSITKSIEAAKKYKNITIVALATYNEYNQEIFKDLIDYLHKEIKVPDFSFQIARTHENYKPNLDYDKFKEINNYYFNTYNKQDVFISSFRKLSREKSVDYFKNPIFKKECTSGKLRVVISPTGDVYPCEKLGYPNLKEMNKWLLGNIRDFEYNLNNLVISSPASTCYDKICKDKCHCDHNIDQSLSLLSDKDHRKELIKETIKKIIKK</sequence>
<dbReference type="STRING" id="421058.SAMN05421866_3654"/>
<dbReference type="AlphaFoldDB" id="A0A1M5VKK6"/>
<dbReference type="OrthoDB" id="9763993at2"/>
<keyword evidence="2" id="KW-0949">S-adenosyl-L-methionine</keyword>
<keyword evidence="5" id="KW-0411">Iron-sulfur</keyword>
<dbReference type="SFLD" id="SFLDS00029">
    <property type="entry name" value="Radical_SAM"/>
    <property type="match status" value="1"/>
</dbReference>
<dbReference type="InterPro" id="IPR050377">
    <property type="entry name" value="Radical_SAM_PqqE_MftC-like"/>
</dbReference>
<comment type="cofactor">
    <cofactor evidence="1">
        <name>[4Fe-4S] cluster</name>
        <dbReference type="ChEBI" id="CHEBI:49883"/>
    </cofactor>
</comment>
<proteinExistence type="predicted"/>
<dbReference type="PROSITE" id="PS51918">
    <property type="entry name" value="RADICAL_SAM"/>
    <property type="match status" value="1"/>
</dbReference>
<dbReference type="InterPro" id="IPR007197">
    <property type="entry name" value="rSAM"/>
</dbReference>
<name>A0A1M5VKK6_9FLAO</name>
<evidence type="ECO:0000256" key="4">
    <source>
        <dbReference type="ARBA" id="ARBA00023004"/>
    </source>
</evidence>
<dbReference type="InterPro" id="IPR013785">
    <property type="entry name" value="Aldolase_TIM"/>
</dbReference>
<gene>
    <name evidence="7" type="ORF">SAMN05421866_3654</name>
</gene>
<keyword evidence="4" id="KW-0408">Iron</keyword>
<evidence type="ECO:0000256" key="1">
    <source>
        <dbReference type="ARBA" id="ARBA00001966"/>
    </source>
</evidence>
<dbReference type="RefSeq" id="WP_073065615.1">
    <property type="nucleotide sequence ID" value="NZ_FQWT01000006.1"/>
</dbReference>
<feature type="domain" description="Radical SAM core" evidence="6">
    <location>
        <begin position="15"/>
        <end position="243"/>
    </location>
</feature>
<evidence type="ECO:0000313" key="7">
    <source>
        <dbReference type="EMBL" id="SHH75453.1"/>
    </source>
</evidence>
<dbReference type="Proteomes" id="UP000184047">
    <property type="component" value="Unassembled WGS sequence"/>
</dbReference>
<dbReference type="CDD" id="cd01335">
    <property type="entry name" value="Radical_SAM"/>
    <property type="match status" value="1"/>
</dbReference>
<dbReference type="SFLD" id="SFLDG01067">
    <property type="entry name" value="SPASM/twitch_domain_containing"/>
    <property type="match status" value="1"/>
</dbReference>
<evidence type="ECO:0000256" key="5">
    <source>
        <dbReference type="ARBA" id="ARBA00023014"/>
    </source>
</evidence>
<dbReference type="GO" id="GO:0051536">
    <property type="term" value="F:iron-sulfur cluster binding"/>
    <property type="evidence" value="ECO:0007669"/>
    <property type="project" value="UniProtKB-KW"/>
</dbReference>
<evidence type="ECO:0000256" key="3">
    <source>
        <dbReference type="ARBA" id="ARBA00022723"/>
    </source>
</evidence>
<reference evidence="8" key="1">
    <citation type="submission" date="2016-11" db="EMBL/GenBank/DDBJ databases">
        <authorList>
            <person name="Varghese N."/>
            <person name="Submissions S."/>
        </authorList>
    </citation>
    <scope>NUCLEOTIDE SEQUENCE [LARGE SCALE GENOMIC DNA]</scope>
    <source>
        <strain evidence="8">DSM 19055</strain>
    </source>
</reference>
<dbReference type="CDD" id="cd21109">
    <property type="entry name" value="SPASM"/>
    <property type="match status" value="1"/>
</dbReference>
<protein>
    <submittedName>
        <fullName evidence="7">Radical SAM additional 4Fe4S-binding SPASM domain-containing protein</fullName>
    </submittedName>
</protein>
<dbReference type="SUPFAM" id="SSF102114">
    <property type="entry name" value="Radical SAM enzymes"/>
    <property type="match status" value="1"/>
</dbReference>
<dbReference type="GO" id="GO:0003824">
    <property type="term" value="F:catalytic activity"/>
    <property type="evidence" value="ECO:0007669"/>
    <property type="project" value="InterPro"/>
</dbReference>
<organism evidence="7 8">
    <name type="scientific">Chryseobacterium oranimense</name>
    <dbReference type="NCBI Taxonomy" id="421058"/>
    <lineage>
        <taxon>Bacteria</taxon>
        <taxon>Pseudomonadati</taxon>
        <taxon>Bacteroidota</taxon>
        <taxon>Flavobacteriia</taxon>
        <taxon>Flavobacteriales</taxon>
        <taxon>Weeksellaceae</taxon>
        <taxon>Chryseobacterium group</taxon>
        <taxon>Chryseobacterium</taxon>
    </lineage>
</organism>
<keyword evidence="8" id="KW-1185">Reference proteome</keyword>
<evidence type="ECO:0000256" key="2">
    <source>
        <dbReference type="ARBA" id="ARBA00022691"/>
    </source>
</evidence>
<dbReference type="Gene3D" id="3.20.20.70">
    <property type="entry name" value="Aldolase class I"/>
    <property type="match status" value="1"/>
</dbReference>
<dbReference type="PANTHER" id="PTHR11228:SF7">
    <property type="entry name" value="PQQA PEPTIDE CYCLASE"/>
    <property type="match status" value="1"/>
</dbReference>
<dbReference type="EMBL" id="FQWT01000006">
    <property type="protein sequence ID" value="SHH75453.1"/>
    <property type="molecule type" value="Genomic_DNA"/>
</dbReference>